<dbReference type="Gene3D" id="2.60.20.10">
    <property type="entry name" value="Crystallins"/>
    <property type="match status" value="1"/>
</dbReference>
<evidence type="ECO:0008006" key="4">
    <source>
        <dbReference type="Google" id="ProtNLM"/>
    </source>
</evidence>
<evidence type="ECO:0000256" key="1">
    <source>
        <dbReference type="SAM" id="SignalP"/>
    </source>
</evidence>
<sequence length="121" mass="13351">MFRTVLALSSTVLLMVSGATPAGALSSFCHPNHVCMWEHSAYFGSKYVNRLAVSGVFDIGMWDGDNEISSLSNTSNCTITLHDNDSPQSSTRHWVFLPYDDQPDLKVWGANDDAESFTVRC</sequence>
<name>A0ABP7U302_9PSEU</name>
<keyword evidence="3" id="KW-1185">Reference proteome</keyword>
<feature type="signal peptide" evidence="1">
    <location>
        <begin position="1"/>
        <end position="24"/>
    </location>
</feature>
<dbReference type="EMBL" id="BAABAL010000026">
    <property type="protein sequence ID" value="GAA4035081.1"/>
    <property type="molecule type" value="Genomic_DNA"/>
</dbReference>
<gene>
    <name evidence="2" type="ORF">GCM10022247_70650</name>
</gene>
<feature type="chain" id="PRO_5046806761" description="Peptidase inhibitor family I36" evidence="1">
    <location>
        <begin position="25"/>
        <end position="121"/>
    </location>
</feature>
<evidence type="ECO:0000313" key="3">
    <source>
        <dbReference type="Proteomes" id="UP001501747"/>
    </source>
</evidence>
<proteinExistence type="predicted"/>
<comment type="caution">
    <text evidence="2">The sequence shown here is derived from an EMBL/GenBank/DDBJ whole genome shotgun (WGS) entry which is preliminary data.</text>
</comment>
<dbReference type="Proteomes" id="UP001501747">
    <property type="component" value="Unassembled WGS sequence"/>
</dbReference>
<dbReference type="RefSeq" id="WP_344885189.1">
    <property type="nucleotide sequence ID" value="NZ_BAABAL010000026.1"/>
</dbReference>
<evidence type="ECO:0000313" key="2">
    <source>
        <dbReference type="EMBL" id="GAA4035081.1"/>
    </source>
</evidence>
<dbReference type="Pfam" id="PF03995">
    <property type="entry name" value="Inhibitor_I36"/>
    <property type="match status" value="1"/>
</dbReference>
<organism evidence="2 3">
    <name type="scientific">Allokutzneria multivorans</name>
    <dbReference type="NCBI Taxonomy" id="1142134"/>
    <lineage>
        <taxon>Bacteria</taxon>
        <taxon>Bacillati</taxon>
        <taxon>Actinomycetota</taxon>
        <taxon>Actinomycetes</taxon>
        <taxon>Pseudonocardiales</taxon>
        <taxon>Pseudonocardiaceae</taxon>
        <taxon>Allokutzneria</taxon>
    </lineage>
</organism>
<accession>A0ABP7U302</accession>
<protein>
    <recommendedName>
        <fullName evidence="4">Peptidase inhibitor family I36</fullName>
    </recommendedName>
</protein>
<reference evidence="3" key="1">
    <citation type="journal article" date="2019" name="Int. J. Syst. Evol. Microbiol.">
        <title>The Global Catalogue of Microorganisms (GCM) 10K type strain sequencing project: providing services to taxonomists for standard genome sequencing and annotation.</title>
        <authorList>
            <consortium name="The Broad Institute Genomics Platform"/>
            <consortium name="The Broad Institute Genome Sequencing Center for Infectious Disease"/>
            <person name="Wu L."/>
            <person name="Ma J."/>
        </authorList>
    </citation>
    <scope>NUCLEOTIDE SEQUENCE [LARGE SCALE GENOMIC DNA]</scope>
    <source>
        <strain evidence="3">JCM 17342</strain>
    </source>
</reference>
<keyword evidence="1" id="KW-0732">Signal</keyword>